<evidence type="ECO:0000313" key="3">
    <source>
        <dbReference type="Proteomes" id="UP000606172"/>
    </source>
</evidence>
<gene>
    <name evidence="2" type="ORF">Ssi02_12110</name>
</gene>
<name>A0A919RDW1_9ACTN</name>
<dbReference type="EMBL" id="BOOW01000007">
    <property type="protein sequence ID" value="GII90980.1"/>
    <property type="molecule type" value="Genomic_DNA"/>
</dbReference>
<proteinExistence type="predicted"/>
<dbReference type="Proteomes" id="UP000606172">
    <property type="component" value="Unassembled WGS sequence"/>
</dbReference>
<evidence type="ECO:0000313" key="2">
    <source>
        <dbReference type="EMBL" id="GII90980.1"/>
    </source>
</evidence>
<accession>A0A919RDW1</accession>
<sequence length="102" mass="10448">MTVKRYGTAGLLSFTLPDADKCVILAYGPPGHAIGLSCSTLSPDGAGGSFTLIPGGLPTSRGLISPVRRSEISVKSLSKVTDRSTYGRRSGGSIVGRPTIAL</sequence>
<evidence type="ECO:0000256" key="1">
    <source>
        <dbReference type="SAM" id="MobiDB-lite"/>
    </source>
</evidence>
<feature type="region of interest" description="Disordered" evidence="1">
    <location>
        <begin position="83"/>
        <end position="102"/>
    </location>
</feature>
<keyword evidence="3" id="KW-1185">Reference proteome</keyword>
<comment type="caution">
    <text evidence="2">The sequence shown here is derived from an EMBL/GenBank/DDBJ whole genome shotgun (WGS) entry which is preliminary data.</text>
</comment>
<dbReference type="AlphaFoldDB" id="A0A919RDW1"/>
<organism evidence="2 3">
    <name type="scientific">Sinosporangium siamense</name>
    <dbReference type="NCBI Taxonomy" id="1367973"/>
    <lineage>
        <taxon>Bacteria</taxon>
        <taxon>Bacillati</taxon>
        <taxon>Actinomycetota</taxon>
        <taxon>Actinomycetes</taxon>
        <taxon>Streptosporangiales</taxon>
        <taxon>Streptosporangiaceae</taxon>
        <taxon>Sinosporangium</taxon>
    </lineage>
</organism>
<protein>
    <submittedName>
        <fullName evidence="2">Uncharacterized protein</fullName>
    </submittedName>
</protein>
<reference evidence="2" key="1">
    <citation type="submission" date="2021-01" db="EMBL/GenBank/DDBJ databases">
        <title>Whole genome shotgun sequence of Sinosporangium siamense NBRC 109515.</title>
        <authorList>
            <person name="Komaki H."/>
            <person name="Tamura T."/>
        </authorList>
    </citation>
    <scope>NUCLEOTIDE SEQUENCE</scope>
    <source>
        <strain evidence="2">NBRC 109515</strain>
    </source>
</reference>